<protein>
    <recommendedName>
        <fullName evidence="2">NADPH-dependent FMN reductase-like domain-containing protein</fullName>
    </recommendedName>
</protein>
<keyword evidence="4" id="KW-1185">Reference proteome</keyword>
<evidence type="ECO:0000256" key="1">
    <source>
        <dbReference type="SAM" id="MobiDB-lite"/>
    </source>
</evidence>
<evidence type="ECO:0000259" key="2">
    <source>
        <dbReference type="Pfam" id="PF03358"/>
    </source>
</evidence>
<dbReference type="InterPro" id="IPR005025">
    <property type="entry name" value="FMN_Rdtase-like_dom"/>
</dbReference>
<evidence type="ECO:0000313" key="3">
    <source>
        <dbReference type="EMBL" id="RNL39559.1"/>
    </source>
</evidence>
<name>A0A3N0AYC0_9ACTN</name>
<dbReference type="Pfam" id="PF03358">
    <property type="entry name" value="FMN_red"/>
    <property type="match status" value="1"/>
</dbReference>
<dbReference type="SUPFAM" id="SSF52218">
    <property type="entry name" value="Flavoproteins"/>
    <property type="match status" value="1"/>
</dbReference>
<proteinExistence type="predicted"/>
<dbReference type="GO" id="GO:0016491">
    <property type="term" value="F:oxidoreductase activity"/>
    <property type="evidence" value="ECO:0007669"/>
    <property type="project" value="InterPro"/>
</dbReference>
<feature type="region of interest" description="Disordered" evidence="1">
    <location>
        <begin position="30"/>
        <end position="70"/>
    </location>
</feature>
<comment type="caution">
    <text evidence="3">The sequence shown here is derived from an EMBL/GenBank/DDBJ whole genome shotgun (WGS) entry which is preliminary data.</text>
</comment>
<feature type="region of interest" description="Disordered" evidence="1">
    <location>
        <begin position="196"/>
        <end position="215"/>
    </location>
</feature>
<reference evidence="4" key="1">
    <citation type="submission" date="2018-05" db="EMBL/GenBank/DDBJ databases">
        <title>Genome Sequencing of selected type strains of the family Eggerthellaceae.</title>
        <authorList>
            <person name="Danylec N."/>
            <person name="Stoll D.A."/>
            <person name="Doetsch A."/>
            <person name="Huch M."/>
        </authorList>
    </citation>
    <scope>NUCLEOTIDE SEQUENCE [LARGE SCALE GENOMIC DNA]</scope>
    <source>
        <strain evidence="4">DSM 24851</strain>
    </source>
</reference>
<dbReference type="EMBL" id="QIBX01000011">
    <property type="protein sequence ID" value="RNL39559.1"/>
    <property type="molecule type" value="Genomic_DNA"/>
</dbReference>
<feature type="compositionally biased region" description="Polar residues" evidence="1">
    <location>
        <begin position="53"/>
        <end position="70"/>
    </location>
</feature>
<dbReference type="AlphaFoldDB" id="A0A3N0AYC0"/>
<organism evidence="3 4">
    <name type="scientific">Slackia equolifaciens</name>
    <dbReference type="NCBI Taxonomy" id="498718"/>
    <lineage>
        <taxon>Bacteria</taxon>
        <taxon>Bacillati</taxon>
        <taxon>Actinomycetota</taxon>
        <taxon>Coriobacteriia</taxon>
        <taxon>Eggerthellales</taxon>
        <taxon>Eggerthellaceae</taxon>
        <taxon>Slackia</taxon>
    </lineage>
</organism>
<evidence type="ECO:0000313" key="4">
    <source>
        <dbReference type="Proteomes" id="UP000269591"/>
    </source>
</evidence>
<dbReference type="Gene3D" id="3.40.50.360">
    <property type="match status" value="1"/>
</dbReference>
<accession>A0A3N0AYC0</accession>
<dbReference type="Proteomes" id="UP000269591">
    <property type="component" value="Unassembled WGS sequence"/>
</dbReference>
<sequence>MAESSVAGCNGCEACRRRFAVLANSERADAAGESDGQLGTHSAPAHEARGASRSGQFGSSDSPSLTFQRPTGNDLVVIDRPIGARVSGYCIIRDDMQKLYTMLDAAEEVHVVCPVYFAGPPGQFKCVLDRLQPYWELRRGPHALPGAADAPKRPVTLHIIGAGGDPFGFAPLETVIRSSFGAAGFRVSEVIDRVGWGQPESESEKQTFPAPSEGE</sequence>
<feature type="domain" description="NADPH-dependent FMN reductase-like" evidence="2">
    <location>
        <begin position="90"/>
        <end position="138"/>
    </location>
</feature>
<dbReference type="OrthoDB" id="9805976at2"/>
<dbReference type="InterPro" id="IPR029039">
    <property type="entry name" value="Flavoprotein-like_sf"/>
</dbReference>
<gene>
    <name evidence="3" type="ORF">DMP06_07035</name>
</gene>